<evidence type="ECO:0000313" key="2">
    <source>
        <dbReference type="Proteomes" id="UP000008144"/>
    </source>
</evidence>
<evidence type="ECO:0000313" key="1">
    <source>
        <dbReference type="Ensembl" id="ENSCINP00000031305.1"/>
    </source>
</evidence>
<proteinExistence type="predicted"/>
<dbReference type="AlphaFoldDB" id="H2XNS2"/>
<accession>H2XNS2</accession>
<reference evidence="2" key="1">
    <citation type="journal article" date="2002" name="Science">
        <title>The draft genome of Ciona intestinalis: insights into chordate and vertebrate origins.</title>
        <authorList>
            <person name="Dehal P."/>
            <person name="Satou Y."/>
            <person name="Campbell R.K."/>
            <person name="Chapman J."/>
            <person name="Degnan B."/>
            <person name="De Tomaso A."/>
            <person name="Davidson B."/>
            <person name="Di Gregorio A."/>
            <person name="Gelpke M."/>
            <person name="Goodstein D.M."/>
            <person name="Harafuji N."/>
            <person name="Hastings K.E."/>
            <person name="Ho I."/>
            <person name="Hotta K."/>
            <person name="Huang W."/>
            <person name="Kawashima T."/>
            <person name="Lemaire P."/>
            <person name="Martinez D."/>
            <person name="Meinertzhagen I.A."/>
            <person name="Necula S."/>
            <person name="Nonaka M."/>
            <person name="Putnam N."/>
            <person name="Rash S."/>
            <person name="Saiga H."/>
            <person name="Satake M."/>
            <person name="Terry A."/>
            <person name="Yamada L."/>
            <person name="Wang H.G."/>
            <person name="Awazu S."/>
            <person name="Azumi K."/>
            <person name="Boore J."/>
            <person name="Branno M."/>
            <person name="Chin-Bow S."/>
            <person name="DeSantis R."/>
            <person name="Doyle S."/>
            <person name="Francino P."/>
            <person name="Keys D.N."/>
            <person name="Haga S."/>
            <person name="Hayashi H."/>
            <person name="Hino K."/>
            <person name="Imai K.S."/>
            <person name="Inaba K."/>
            <person name="Kano S."/>
            <person name="Kobayashi K."/>
            <person name="Kobayashi M."/>
            <person name="Lee B.I."/>
            <person name="Makabe K.W."/>
            <person name="Manohar C."/>
            <person name="Matassi G."/>
            <person name="Medina M."/>
            <person name="Mochizuki Y."/>
            <person name="Mount S."/>
            <person name="Morishita T."/>
            <person name="Miura S."/>
            <person name="Nakayama A."/>
            <person name="Nishizaka S."/>
            <person name="Nomoto H."/>
            <person name="Ohta F."/>
            <person name="Oishi K."/>
            <person name="Rigoutsos I."/>
            <person name="Sano M."/>
            <person name="Sasaki A."/>
            <person name="Sasakura Y."/>
            <person name="Shoguchi E."/>
            <person name="Shin-i T."/>
            <person name="Spagnuolo A."/>
            <person name="Stainier D."/>
            <person name="Suzuki M.M."/>
            <person name="Tassy O."/>
            <person name="Takatori N."/>
            <person name="Tokuoka M."/>
            <person name="Yagi K."/>
            <person name="Yoshizaki F."/>
            <person name="Wada S."/>
            <person name="Zhang C."/>
            <person name="Hyatt P.D."/>
            <person name="Larimer F."/>
            <person name="Detter C."/>
            <person name="Doggett N."/>
            <person name="Glavina T."/>
            <person name="Hawkins T."/>
            <person name="Richardson P."/>
            <person name="Lucas S."/>
            <person name="Kohara Y."/>
            <person name="Levine M."/>
            <person name="Satoh N."/>
            <person name="Rokhsar D.S."/>
        </authorList>
    </citation>
    <scope>NUCLEOTIDE SEQUENCE [LARGE SCALE GENOMIC DNA]</scope>
</reference>
<keyword evidence="2" id="KW-1185">Reference proteome</keyword>
<dbReference type="Proteomes" id="UP000008144">
    <property type="component" value="Unassembled WGS sequence"/>
</dbReference>
<organism evidence="1 2">
    <name type="scientific">Ciona intestinalis</name>
    <name type="common">Transparent sea squirt</name>
    <name type="synonym">Ascidia intestinalis</name>
    <dbReference type="NCBI Taxonomy" id="7719"/>
    <lineage>
        <taxon>Eukaryota</taxon>
        <taxon>Metazoa</taxon>
        <taxon>Chordata</taxon>
        <taxon>Tunicata</taxon>
        <taxon>Ascidiacea</taxon>
        <taxon>Phlebobranchia</taxon>
        <taxon>Cionidae</taxon>
        <taxon>Ciona</taxon>
    </lineage>
</organism>
<name>H2XNS2_CIOIN</name>
<protein>
    <submittedName>
        <fullName evidence="1">Uncharacterized protein</fullName>
    </submittedName>
</protein>
<dbReference type="InParanoid" id="H2XNS2"/>
<dbReference type="Ensembl" id="ENSCINT00000031147.1">
    <property type="protein sequence ID" value="ENSCINP00000031305.1"/>
    <property type="gene ID" value="ENSCING00000021154.1"/>
</dbReference>
<sequence length="42" mass="4603">MLFSLQTEFLNLSNSALIIFHQSTASFFSSTVSFALSTSLLT</sequence>
<reference evidence="1" key="3">
    <citation type="submission" date="2025-09" db="UniProtKB">
        <authorList>
            <consortium name="Ensembl"/>
        </authorList>
    </citation>
    <scope>IDENTIFICATION</scope>
</reference>
<reference evidence="1" key="2">
    <citation type="submission" date="2025-08" db="UniProtKB">
        <authorList>
            <consortium name="Ensembl"/>
        </authorList>
    </citation>
    <scope>IDENTIFICATION</scope>
</reference>
<dbReference type="HOGENOM" id="CLU_3263009_0_0_1"/>